<dbReference type="RefSeq" id="XP_004394451.1">
    <property type="nucleotide sequence ID" value="XM_004394394.1"/>
</dbReference>
<gene>
    <name evidence="6" type="primary">LOC101376971</name>
</gene>
<sequence>MTRQSVDKCRGLSQPRATGLSPVQVTHTVSKRLRANVWPRPAAVASAGSLAGMQILSSPHPAGAPDTETVRVPDLEQICRVGVIPVRAGGTRGGCTGAEEVQASPEVWQTESGLLSEAAGGRRAPSPPGGGPVTLKVRVVGYLLLSTRLGGGVPPDLSPPSPRRGHRVTELASVSIPLKEVTPETFITYKVLEVFPRGRRVAITCHSPQAPPPITYSLWGSQGTEVAKKVVKTGDPASFSINITLKSRPDLLTYSCKAASPWGEHSASTKLQMYWELWTKPVSQLQATFTLLDRGSGPRVEISCRAPSGSPPITYSLVGKDGSVHMQQRPSYGQPADFSFALPNTSTWLQCQAENDLSVQSSPFKLVPPGQPPQGATIAALAGSLTSIAAVTSWLLGRALWTRGTRPGARAGLDGCSLPERRPRPLHSPLAAGRTLPSVPGATLATPRGAGQGRGRAVA</sequence>
<dbReference type="InterPro" id="IPR013783">
    <property type="entry name" value="Ig-like_fold"/>
</dbReference>
<dbReference type="InterPro" id="IPR036179">
    <property type="entry name" value="Ig-like_dom_sf"/>
</dbReference>
<accession>A0A2U3VI03</accession>
<evidence type="ECO:0000313" key="5">
    <source>
        <dbReference type="Proteomes" id="UP000245340"/>
    </source>
</evidence>
<keyword evidence="2" id="KW-0325">Glycoprotein</keyword>
<dbReference type="AlphaFoldDB" id="A0A2U3VI03"/>
<dbReference type="InterPro" id="IPR040878">
    <property type="entry name" value="IL-40-like_Ig"/>
</dbReference>
<feature type="region of interest" description="Disordered" evidence="3">
    <location>
        <begin position="408"/>
        <end position="459"/>
    </location>
</feature>
<keyword evidence="5" id="KW-1185">Reference proteome</keyword>
<evidence type="ECO:0000256" key="2">
    <source>
        <dbReference type="ARBA" id="ARBA00023180"/>
    </source>
</evidence>
<dbReference type="PROSITE" id="PS50835">
    <property type="entry name" value="IG_LIKE"/>
    <property type="match status" value="1"/>
</dbReference>
<feature type="region of interest" description="Disordered" evidence="3">
    <location>
        <begin position="1"/>
        <end position="22"/>
    </location>
</feature>
<feature type="compositionally biased region" description="Basic and acidic residues" evidence="3">
    <location>
        <begin position="1"/>
        <end position="10"/>
    </location>
</feature>
<reference evidence="6" key="1">
    <citation type="submission" date="2025-08" db="UniProtKB">
        <authorList>
            <consortium name="RefSeq"/>
        </authorList>
    </citation>
    <scope>IDENTIFICATION</scope>
</reference>
<name>A0A2U3VI03_ODORO</name>
<dbReference type="InterPro" id="IPR007110">
    <property type="entry name" value="Ig-like_dom"/>
</dbReference>
<organism evidence="5 6">
    <name type="scientific">Odobenus rosmarus divergens</name>
    <name type="common">Pacific walrus</name>
    <dbReference type="NCBI Taxonomy" id="9708"/>
    <lineage>
        <taxon>Eukaryota</taxon>
        <taxon>Metazoa</taxon>
        <taxon>Chordata</taxon>
        <taxon>Craniata</taxon>
        <taxon>Vertebrata</taxon>
        <taxon>Euteleostomi</taxon>
        <taxon>Mammalia</taxon>
        <taxon>Eutheria</taxon>
        <taxon>Laurasiatheria</taxon>
        <taxon>Carnivora</taxon>
        <taxon>Caniformia</taxon>
        <taxon>Pinnipedia</taxon>
        <taxon>Odobenidae</taxon>
        <taxon>Odobenus</taxon>
    </lineage>
</organism>
<dbReference type="KEGG" id="oro:101376971"/>
<feature type="compositionally biased region" description="Gly residues" evidence="3">
    <location>
        <begin position="450"/>
        <end position="459"/>
    </location>
</feature>
<evidence type="ECO:0000256" key="1">
    <source>
        <dbReference type="ARBA" id="ARBA00022729"/>
    </source>
</evidence>
<dbReference type="SUPFAM" id="SSF48726">
    <property type="entry name" value="Immunoglobulin"/>
    <property type="match status" value="1"/>
</dbReference>
<evidence type="ECO:0000256" key="3">
    <source>
        <dbReference type="SAM" id="MobiDB-lite"/>
    </source>
</evidence>
<dbReference type="GeneID" id="101376971"/>
<dbReference type="Gene3D" id="2.60.40.10">
    <property type="entry name" value="Immunoglobulins"/>
    <property type="match status" value="1"/>
</dbReference>
<dbReference type="Pfam" id="PF17736">
    <property type="entry name" value="Ig_C17orf99"/>
    <property type="match status" value="2"/>
</dbReference>
<proteinExistence type="predicted"/>
<dbReference type="OrthoDB" id="9524734at2759"/>
<protein>
    <submittedName>
        <fullName evidence="6">Uncharacterized protein C17orf99 homolog</fullName>
    </submittedName>
</protein>
<dbReference type="InParanoid" id="A0A2U3VI03"/>
<dbReference type="Proteomes" id="UP000245340">
    <property type="component" value="Unplaced"/>
</dbReference>
<keyword evidence="1" id="KW-0732">Signal</keyword>
<feature type="domain" description="Ig-like" evidence="4">
    <location>
        <begin position="183"/>
        <end position="272"/>
    </location>
</feature>
<evidence type="ECO:0000313" key="6">
    <source>
        <dbReference type="RefSeq" id="XP_004394451.1"/>
    </source>
</evidence>
<evidence type="ECO:0000259" key="4">
    <source>
        <dbReference type="PROSITE" id="PS50835"/>
    </source>
</evidence>